<feature type="region of interest" description="Disordered" evidence="1">
    <location>
        <begin position="17"/>
        <end position="47"/>
    </location>
</feature>
<name>A0A218VSD9_PUNGR</name>
<gene>
    <name evidence="2" type="ORF">CDL15_Pgr020225</name>
</gene>
<protein>
    <submittedName>
        <fullName evidence="2">Uncharacterized protein</fullName>
    </submittedName>
</protein>
<reference evidence="3" key="1">
    <citation type="journal article" date="2017" name="Plant J.">
        <title>The pomegranate (Punica granatum L.) genome and the genomics of punicalagin biosynthesis.</title>
        <authorList>
            <person name="Qin G."/>
            <person name="Xu C."/>
            <person name="Ming R."/>
            <person name="Tang H."/>
            <person name="Guyot R."/>
            <person name="Kramer E.M."/>
            <person name="Hu Y."/>
            <person name="Yi X."/>
            <person name="Qi Y."/>
            <person name="Xu X."/>
            <person name="Gao Z."/>
            <person name="Pan H."/>
            <person name="Jian J."/>
            <person name="Tian Y."/>
            <person name="Yue Z."/>
            <person name="Xu Y."/>
        </authorList>
    </citation>
    <scope>NUCLEOTIDE SEQUENCE [LARGE SCALE GENOMIC DNA]</scope>
    <source>
        <strain evidence="3">cv. Dabenzi</strain>
    </source>
</reference>
<dbReference type="Proteomes" id="UP000197138">
    <property type="component" value="Unassembled WGS sequence"/>
</dbReference>
<accession>A0A218VSD9</accession>
<dbReference type="EMBL" id="MTKT01006319">
    <property type="protein sequence ID" value="OWM62931.1"/>
    <property type="molecule type" value="Genomic_DNA"/>
</dbReference>
<organism evidence="2 3">
    <name type="scientific">Punica granatum</name>
    <name type="common">Pomegranate</name>
    <dbReference type="NCBI Taxonomy" id="22663"/>
    <lineage>
        <taxon>Eukaryota</taxon>
        <taxon>Viridiplantae</taxon>
        <taxon>Streptophyta</taxon>
        <taxon>Embryophyta</taxon>
        <taxon>Tracheophyta</taxon>
        <taxon>Spermatophyta</taxon>
        <taxon>Magnoliopsida</taxon>
        <taxon>eudicotyledons</taxon>
        <taxon>Gunneridae</taxon>
        <taxon>Pentapetalae</taxon>
        <taxon>rosids</taxon>
        <taxon>malvids</taxon>
        <taxon>Myrtales</taxon>
        <taxon>Lythraceae</taxon>
        <taxon>Punica</taxon>
    </lineage>
</organism>
<evidence type="ECO:0000313" key="2">
    <source>
        <dbReference type="EMBL" id="OWM62931.1"/>
    </source>
</evidence>
<proteinExistence type="predicted"/>
<sequence length="91" mass="10585">MWRRGRALLSHFVEQLERNKETESARNQRWKKKKSARGGAGTAILSPRPRFLDSRSLRSRASSIRRIARTLRIAARSTRRDDEQWKGGGRP</sequence>
<comment type="caution">
    <text evidence="2">The sequence shown here is derived from an EMBL/GenBank/DDBJ whole genome shotgun (WGS) entry which is preliminary data.</text>
</comment>
<evidence type="ECO:0000256" key="1">
    <source>
        <dbReference type="SAM" id="MobiDB-lite"/>
    </source>
</evidence>
<evidence type="ECO:0000313" key="3">
    <source>
        <dbReference type="Proteomes" id="UP000197138"/>
    </source>
</evidence>
<feature type="compositionally biased region" description="Basic and acidic residues" evidence="1">
    <location>
        <begin position="17"/>
        <end position="26"/>
    </location>
</feature>
<dbReference type="AlphaFoldDB" id="A0A218VSD9"/>